<reference evidence="1" key="1">
    <citation type="submission" date="2020-06" db="EMBL/GenBank/DDBJ databases">
        <title>WGS assembly of Ceratodon purpureus strain R40.</title>
        <authorList>
            <person name="Carey S.B."/>
            <person name="Jenkins J."/>
            <person name="Shu S."/>
            <person name="Lovell J.T."/>
            <person name="Sreedasyam A."/>
            <person name="Maumus F."/>
            <person name="Tiley G.P."/>
            <person name="Fernandez-Pozo N."/>
            <person name="Barry K."/>
            <person name="Chen C."/>
            <person name="Wang M."/>
            <person name="Lipzen A."/>
            <person name="Daum C."/>
            <person name="Saski C.A."/>
            <person name="Payton A.C."/>
            <person name="Mcbreen J.C."/>
            <person name="Conrad R.E."/>
            <person name="Kollar L.M."/>
            <person name="Olsson S."/>
            <person name="Huttunen S."/>
            <person name="Landis J.B."/>
            <person name="Wickett N.J."/>
            <person name="Johnson M.G."/>
            <person name="Rensing S.A."/>
            <person name="Grimwood J."/>
            <person name="Schmutz J."/>
            <person name="Mcdaniel S.F."/>
        </authorList>
    </citation>
    <scope>NUCLEOTIDE SEQUENCE</scope>
    <source>
        <strain evidence="1">R40</strain>
    </source>
</reference>
<evidence type="ECO:0000313" key="1">
    <source>
        <dbReference type="EMBL" id="KAG0574652.1"/>
    </source>
</evidence>
<protein>
    <submittedName>
        <fullName evidence="1">Uncharacterized protein</fullName>
    </submittedName>
</protein>
<dbReference type="PANTHER" id="PTHR11439">
    <property type="entry name" value="GAG-POL-RELATED RETROTRANSPOSON"/>
    <property type="match status" value="1"/>
</dbReference>
<sequence length="250" mass="28497">MAKKLHLKPVMDAAPVYQALYQCMVGKWIFLTHTRPDIAYAASIVSTFMNQLQKPHARAVKHIYRYLRGTKNFALFYRQGGDFNLHGFTDANWAGDTHDKKSTNGYMFMSSSSPRTWNSKKQPTVVLSSTKSEHMAVTEGTKEALWLRRLFGELRIQESNLPTTIYGDNQGSINLAHNPVYHGRTKHIEVKHHFIREKVASGEIKLEYIPTSDQIADTLTKPLGQTAFERLRNQLGLVQVNSQRPIPSRL</sequence>
<keyword evidence="2" id="KW-1185">Reference proteome</keyword>
<dbReference type="CDD" id="cd09272">
    <property type="entry name" value="RNase_HI_RT_Ty1"/>
    <property type="match status" value="1"/>
</dbReference>
<name>A0A8T0HUD1_CERPU</name>
<dbReference type="SUPFAM" id="SSF56672">
    <property type="entry name" value="DNA/RNA polymerases"/>
    <property type="match status" value="1"/>
</dbReference>
<proteinExistence type="predicted"/>
<comment type="caution">
    <text evidence="1">The sequence shown here is derived from an EMBL/GenBank/DDBJ whole genome shotgun (WGS) entry which is preliminary data.</text>
</comment>
<dbReference type="EMBL" id="CM026426">
    <property type="protein sequence ID" value="KAG0574652.1"/>
    <property type="molecule type" value="Genomic_DNA"/>
</dbReference>
<dbReference type="Proteomes" id="UP000822688">
    <property type="component" value="Chromosome V"/>
</dbReference>
<dbReference type="InterPro" id="IPR043502">
    <property type="entry name" value="DNA/RNA_pol_sf"/>
</dbReference>
<accession>A0A8T0HUD1</accession>
<organism evidence="1 2">
    <name type="scientific">Ceratodon purpureus</name>
    <name type="common">Fire moss</name>
    <name type="synonym">Dicranum purpureum</name>
    <dbReference type="NCBI Taxonomy" id="3225"/>
    <lineage>
        <taxon>Eukaryota</taxon>
        <taxon>Viridiplantae</taxon>
        <taxon>Streptophyta</taxon>
        <taxon>Embryophyta</taxon>
        <taxon>Bryophyta</taxon>
        <taxon>Bryophytina</taxon>
        <taxon>Bryopsida</taxon>
        <taxon>Dicranidae</taxon>
        <taxon>Pseudoditrichales</taxon>
        <taxon>Ditrichaceae</taxon>
        <taxon>Ceratodon</taxon>
    </lineage>
</organism>
<dbReference type="AlphaFoldDB" id="A0A8T0HUD1"/>
<evidence type="ECO:0000313" key="2">
    <source>
        <dbReference type="Proteomes" id="UP000822688"/>
    </source>
</evidence>
<dbReference type="PANTHER" id="PTHR11439:SF483">
    <property type="entry name" value="PEPTIDE SYNTHASE GLIP-LIKE, PUTATIVE (AFU_ORTHOLOGUE AFUA_3G12920)-RELATED"/>
    <property type="match status" value="1"/>
</dbReference>
<gene>
    <name evidence="1" type="ORF">KC19_VG280100</name>
</gene>